<keyword evidence="3" id="KW-1185">Reference proteome</keyword>
<accession>A0A5N5QBZ7</accession>
<evidence type="ECO:0000313" key="2">
    <source>
        <dbReference type="EMBL" id="KAB5588958.1"/>
    </source>
</evidence>
<evidence type="ECO:0000313" key="3">
    <source>
        <dbReference type="Proteomes" id="UP000383932"/>
    </source>
</evidence>
<comment type="caution">
    <text evidence="2">The sequence shown here is derived from an EMBL/GenBank/DDBJ whole genome shotgun (WGS) entry which is preliminary data.</text>
</comment>
<gene>
    <name evidence="2" type="ORF">CTheo_7603</name>
</gene>
<feature type="region of interest" description="Disordered" evidence="1">
    <location>
        <begin position="1"/>
        <end position="20"/>
    </location>
</feature>
<dbReference type="EMBL" id="SSOP01000340">
    <property type="protein sequence ID" value="KAB5588958.1"/>
    <property type="molecule type" value="Genomic_DNA"/>
</dbReference>
<sequence length="258" mass="27776">MRLGLGQGGTTSDRRTVPPQTLPVTYDAVRCTPFHATDPFYLGVKLSFEVVWPASSRAAPPFPQLFIHPLGGDKLDTIGEDGELNEPTPIGVGTPQIVAERGLGGTTNGGWGNREEELLVSPDYFVQLARDDDRFDSAVTYLKRGVVITEMNLFRFDAILHSPQQKALSASVSPPHECSLSSYTPLNEFVPSIGSLPILLRNIPNARIADVHHISTVPLDGSQSLSDIPSLVKSSSGSSGACHPEDLILRLSTPGIRL</sequence>
<dbReference type="Proteomes" id="UP000383932">
    <property type="component" value="Unassembled WGS sequence"/>
</dbReference>
<organism evidence="2 3">
    <name type="scientific">Ceratobasidium theobromae</name>
    <dbReference type="NCBI Taxonomy" id="1582974"/>
    <lineage>
        <taxon>Eukaryota</taxon>
        <taxon>Fungi</taxon>
        <taxon>Dikarya</taxon>
        <taxon>Basidiomycota</taxon>
        <taxon>Agaricomycotina</taxon>
        <taxon>Agaricomycetes</taxon>
        <taxon>Cantharellales</taxon>
        <taxon>Ceratobasidiaceae</taxon>
        <taxon>Ceratobasidium</taxon>
    </lineage>
</organism>
<reference evidence="2 3" key="1">
    <citation type="journal article" date="2019" name="Fungal Biol. Biotechnol.">
        <title>Draft genome sequence of fastidious pathogen Ceratobasidium theobromae, which causes vascular-streak dieback in Theobroma cacao.</title>
        <authorList>
            <person name="Ali S.S."/>
            <person name="Asman A."/>
            <person name="Shao J."/>
            <person name="Firmansyah A.P."/>
            <person name="Susilo A.W."/>
            <person name="Rosmana A."/>
            <person name="McMahon P."/>
            <person name="Junaid M."/>
            <person name="Guest D."/>
            <person name="Kheng T.Y."/>
            <person name="Meinhardt L.W."/>
            <person name="Bailey B.A."/>
        </authorList>
    </citation>
    <scope>NUCLEOTIDE SEQUENCE [LARGE SCALE GENOMIC DNA]</scope>
    <source>
        <strain evidence="2 3">CT2</strain>
    </source>
</reference>
<proteinExistence type="predicted"/>
<protein>
    <submittedName>
        <fullName evidence="2">NRPS/PKS hybrid</fullName>
    </submittedName>
</protein>
<dbReference type="AlphaFoldDB" id="A0A5N5QBZ7"/>
<evidence type="ECO:0000256" key="1">
    <source>
        <dbReference type="SAM" id="MobiDB-lite"/>
    </source>
</evidence>
<name>A0A5N5QBZ7_9AGAM</name>